<dbReference type="Proteomes" id="UP000564806">
    <property type="component" value="Unassembled WGS sequence"/>
</dbReference>
<comment type="similarity">
    <text evidence="1">Belongs to the cycloisomerase 2 family.</text>
</comment>
<dbReference type="SUPFAM" id="SSF51004">
    <property type="entry name" value="C-terminal (heme d1) domain of cytochrome cd1-nitrite reductase"/>
    <property type="match status" value="1"/>
</dbReference>
<accession>A0A850EST5</accession>
<dbReference type="InterPro" id="IPR050282">
    <property type="entry name" value="Cycloisomerase_2"/>
</dbReference>
<gene>
    <name evidence="2" type="ORF">HPT30_28265</name>
</gene>
<dbReference type="InterPro" id="IPR011048">
    <property type="entry name" value="Haem_d1_sf"/>
</dbReference>
<comment type="caution">
    <text evidence="2">The sequence shown here is derived from an EMBL/GenBank/DDBJ whole genome shotgun (WGS) entry which is preliminary data.</text>
</comment>
<name>A0A850EST5_9BACL</name>
<dbReference type="AlphaFoldDB" id="A0A850EST5"/>
<dbReference type="InterPro" id="IPR019405">
    <property type="entry name" value="Lactonase_7-beta_prop"/>
</dbReference>
<sequence length="373" mass="39654">MSEHKRLLLYTGAYASAEENGVQVFEFDGEAGGTLKLLDKAQGITNPTFVNVDPVRSRLYAIGEQPDGKGSKEGEIVTFAIDPQTGALNRLGVIPTMPPAGGKQATTCHINREPQNEFLVVCSYHGGTVGLISLDEQGLPVALTDTAVHSGHGAHPERQDRPHPHSAIFSPDGRFLFVSDLGLDLIRTYVINRDKKTLEAQGDTVLHPGSGPRHLAFHPDGKSAYVINEVDSTITSFTYDSETGTLTAVVTVPTLPADFTEENTCAEIALTPDGRYLYGSNRGHDSLVVFAVDAATAGLTLVEHVSTHGGHPRHFTLTPDGAYLIAANRDAGNLVVFSVDSSSGKLTFTGNTAELSKPVCVKPAFLPSVTAAL</sequence>
<dbReference type="RefSeq" id="WP_175374586.1">
    <property type="nucleotide sequence ID" value="NZ_JABWCS010000221.1"/>
</dbReference>
<protein>
    <submittedName>
        <fullName evidence="2">Lactonase family protein</fullName>
    </submittedName>
</protein>
<dbReference type="GO" id="GO:0017057">
    <property type="term" value="F:6-phosphogluconolactonase activity"/>
    <property type="evidence" value="ECO:0007669"/>
    <property type="project" value="TreeGrafter"/>
</dbReference>
<keyword evidence="3" id="KW-1185">Reference proteome</keyword>
<dbReference type="PANTHER" id="PTHR30344:SF1">
    <property type="entry name" value="6-PHOSPHOGLUCONOLACTONASE"/>
    <property type="match status" value="1"/>
</dbReference>
<evidence type="ECO:0000313" key="2">
    <source>
        <dbReference type="EMBL" id="NUU64253.1"/>
    </source>
</evidence>
<dbReference type="EMBL" id="JABWCS010000221">
    <property type="protein sequence ID" value="NUU64253.1"/>
    <property type="molecule type" value="Genomic_DNA"/>
</dbReference>
<proteinExistence type="inferred from homology"/>
<dbReference type="PANTHER" id="PTHR30344">
    <property type="entry name" value="6-PHOSPHOGLUCONOLACTONASE-RELATED"/>
    <property type="match status" value="1"/>
</dbReference>
<reference evidence="2" key="1">
    <citation type="submission" date="2020-06" db="EMBL/GenBank/DDBJ databases">
        <title>Paenibacillus sp. nov., isolated from soil.</title>
        <authorList>
            <person name="Seo Y.L."/>
        </authorList>
    </citation>
    <scope>NUCLEOTIDE SEQUENCE [LARGE SCALE GENOMIC DNA]</scope>
    <source>
        <strain evidence="2">JW14</strain>
    </source>
</reference>
<dbReference type="Pfam" id="PF10282">
    <property type="entry name" value="Lactonase"/>
    <property type="match status" value="1"/>
</dbReference>
<dbReference type="Gene3D" id="2.130.10.10">
    <property type="entry name" value="YVTN repeat-like/Quinoprotein amine dehydrogenase"/>
    <property type="match status" value="1"/>
</dbReference>
<dbReference type="InterPro" id="IPR015943">
    <property type="entry name" value="WD40/YVTN_repeat-like_dom_sf"/>
</dbReference>
<organism evidence="2 3">
    <name type="scientific">Paenibacillus agri</name>
    <dbReference type="NCBI Taxonomy" id="2744309"/>
    <lineage>
        <taxon>Bacteria</taxon>
        <taxon>Bacillati</taxon>
        <taxon>Bacillota</taxon>
        <taxon>Bacilli</taxon>
        <taxon>Bacillales</taxon>
        <taxon>Paenibacillaceae</taxon>
        <taxon>Paenibacillus</taxon>
    </lineage>
</organism>
<evidence type="ECO:0000256" key="1">
    <source>
        <dbReference type="ARBA" id="ARBA00005564"/>
    </source>
</evidence>
<evidence type="ECO:0000313" key="3">
    <source>
        <dbReference type="Proteomes" id="UP000564806"/>
    </source>
</evidence>